<name>A0ABQ6GBL1_9BACL</name>
<accession>A0ABQ6GBL1</accession>
<reference evidence="1 2" key="1">
    <citation type="submission" date="2023-03" db="EMBL/GenBank/DDBJ databases">
        <title>Draft genome sequence of the bacteria which degrade cell wall of Tricholomamatutake.</title>
        <authorList>
            <person name="Konishi Y."/>
            <person name="Fukuta Y."/>
            <person name="Shirasaka N."/>
        </authorList>
    </citation>
    <scope>NUCLEOTIDE SEQUENCE [LARGE SCALE GENOMIC DNA]</scope>
    <source>
        <strain evidence="2">mu1</strain>
    </source>
</reference>
<sequence>MKYQKYFFIFILLITIQTVISGCTENNLNSENPTITKEFLLKNAKVGMTESEITRLFGHEAFREFGDGSFVWIFDKVKNDFIYKPDLQKVAFEDIKKGNIEYQLYINVINNKAIMFSYFYKGDNNEIWNFEIHSDGSVNDAQAS</sequence>
<gene>
    <name evidence="1" type="ORF">MU1_23820</name>
</gene>
<keyword evidence="2" id="KW-1185">Reference proteome</keyword>
<evidence type="ECO:0008006" key="3">
    <source>
        <dbReference type="Google" id="ProtNLM"/>
    </source>
</evidence>
<protein>
    <recommendedName>
        <fullName evidence="3">Lipoprotein SmpA/OmlA domain-containing protein</fullName>
    </recommendedName>
</protein>
<dbReference type="RefSeq" id="WP_284238786.1">
    <property type="nucleotide sequence ID" value="NZ_BSSQ01000010.1"/>
</dbReference>
<evidence type="ECO:0000313" key="2">
    <source>
        <dbReference type="Proteomes" id="UP001157114"/>
    </source>
</evidence>
<evidence type="ECO:0000313" key="1">
    <source>
        <dbReference type="EMBL" id="GLX68037.1"/>
    </source>
</evidence>
<organism evidence="1 2">
    <name type="scientific">Paenibacillus glycanilyticus</name>
    <dbReference type="NCBI Taxonomy" id="126569"/>
    <lineage>
        <taxon>Bacteria</taxon>
        <taxon>Bacillati</taxon>
        <taxon>Bacillota</taxon>
        <taxon>Bacilli</taxon>
        <taxon>Bacillales</taxon>
        <taxon>Paenibacillaceae</taxon>
        <taxon>Paenibacillus</taxon>
    </lineage>
</organism>
<comment type="caution">
    <text evidence="1">The sequence shown here is derived from an EMBL/GenBank/DDBJ whole genome shotgun (WGS) entry which is preliminary data.</text>
</comment>
<dbReference type="PROSITE" id="PS51257">
    <property type="entry name" value="PROKAR_LIPOPROTEIN"/>
    <property type="match status" value="1"/>
</dbReference>
<proteinExistence type="predicted"/>
<dbReference type="EMBL" id="BSSQ01000010">
    <property type="protein sequence ID" value="GLX68037.1"/>
    <property type="molecule type" value="Genomic_DNA"/>
</dbReference>
<dbReference type="Proteomes" id="UP001157114">
    <property type="component" value="Unassembled WGS sequence"/>
</dbReference>